<dbReference type="Proteomes" id="UP000199387">
    <property type="component" value="Unassembled WGS sequence"/>
</dbReference>
<proteinExistence type="predicted"/>
<evidence type="ECO:0000313" key="1">
    <source>
        <dbReference type="EMBL" id="SDC03044.1"/>
    </source>
</evidence>
<keyword evidence="2" id="KW-1185">Reference proteome</keyword>
<evidence type="ECO:0000313" key="2">
    <source>
        <dbReference type="Proteomes" id="UP000199387"/>
    </source>
</evidence>
<sequence length="720" mass="82650">MPFLKGETVFFKDGAGLWRKGRVANQKKGKDQVEVYDDSIRGLREKYRVKWQLNEAELIPVRPFPRLRDGEQTLSFAEVERRLQLLRKVGLDLVRRHSSKLLSALVAERVTPEDNLQWVETLRRRAADWMRLAFLQSLVQREWGEDRISSAPVTPTEKELVAFVLREWEQGVRLKRYLREVATLSQGERGRLNLAEEARVQLLQRRGTAPIRQIAQGMAASCQEEEQKRDVLALAEWIEDLMKRTRRRLWERQVQSSRGAEKKNAQSEKDSGSGLFTFSLEALSEGSGMEADRIRRWLDRGSLPLEVLSSSLDEGWNWNPVERRPLIRISEGLYYWPLLHAAPLFGAGWLDEMAGFESEGTAARAAVGVKRRSESLFRRELPGCQLAQNTRWKKRDGTTQKGPDLVVQVDSTLLAAQVSAAGTPSWTEGGTRRFIRRVEAWYRNSRQILTDFRRALMDGKTTEVIGSDGKRINPKDIHRVFLFQLTAEPMAALLERRPDWVGRVASDQDSPLPCFSVGDLENLFALLPGPARKIDYLLKRAARTSGEEGELALLSTYLATGSVEESFHTRREKKRGPGALWPYLEKYWEGKKVPKVQERYTHWWSAILKKLEREQSPGWLEATLLMLQVAQTDQDRFEQSVRALRRTLRREGESMTGRWTVDHANRLAAWVDREMRKEGSDTEPALPRPLRKLSLSGKEYVLITLSPKADVYPCSSIRLL</sequence>
<gene>
    <name evidence="1" type="ORF">SAMN04488112_102123</name>
</gene>
<dbReference type="AlphaFoldDB" id="A0A1G6I965"/>
<protein>
    <submittedName>
        <fullName evidence="1">Uncharacterized protein</fullName>
    </submittedName>
</protein>
<name>A0A1G6I965_9BACL</name>
<dbReference type="EMBL" id="FMZA01000002">
    <property type="protein sequence ID" value="SDC03044.1"/>
    <property type="molecule type" value="Genomic_DNA"/>
</dbReference>
<dbReference type="STRING" id="1236220.SAMN04488112_102123"/>
<dbReference type="RefSeq" id="WP_091566070.1">
    <property type="nucleotide sequence ID" value="NZ_FMZA01000002.1"/>
</dbReference>
<dbReference type="OrthoDB" id="978447at2"/>
<accession>A0A1G6I965</accession>
<reference evidence="1 2" key="1">
    <citation type="submission" date="2016-10" db="EMBL/GenBank/DDBJ databases">
        <authorList>
            <person name="de Groot N.N."/>
        </authorList>
    </citation>
    <scope>NUCLEOTIDE SEQUENCE [LARGE SCALE GENOMIC DNA]</scope>
    <source>
        <strain evidence="1 2">DSM 45514</strain>
    </source>
</reference>
<organism evidence="1 2">
    <name type="scientific">Melghirimyces thermohalophilus</name>
    <dbReference type="NCBI Taxonomy" id="1236220"/>
    <lineage>
        <taxon>Bacteria</taxon>
        <taxon>Bacillati</taxon>
        <taxon>Bacillota</taxon>
        <taxon>Bacilli</taxon>
        <taxon>Bacillales</taxon>
        <taxon>Thermoactinomycetaceae</taxon>
        <taxon>Melghirimyces</taxon>
    </lineage>
</organism>